<dbReference type="InterPro" id="IPR054576">
    <property type="entry name" value="At5g48480-like_N"/>
</dbReference>
<dbReference type="InterPro" id="IPR054575">
    <property type="entry name" value="At5g48480-like_C"/>
</dbReference>
<keyword evidence="3" id="KW-1185">Reference proteome</keyword>
<dbReference type="InterPro" id="IPR037523">
    <property type="entry name" value="VOC_core"/>
</dbReference>
<dbReference type="CDD" id="cd07246">
    <property type="entry name" value="VOC_like"/>
    <property type="match status" value="1"/>
</dbReference>
<accession>A0A6A4M2G4</accession>
<gene>
    <name evidence="2" type="ORF">C3L33_07238</name>
</gene>
<proteinExistence type="predicted"/>
<feature type="non-terminal residue" evidence="2">
    <location>
        <position position="1"/>
    </location>
</feature>
<dbReference type="SUPFAM" id="SSF54593">
    <property type="entry name" value="Glyoxalase/Bleomycin resistance protein/Dihydroxybiphenyl dioxygenase"/>
    <property type="match status" value="1"/>
</dbReference>
<dbReference type="PANTHER" id="PTHR34109">
    <property type="entry name" value="BNAUNNG04460D PROTEIN-RELATED"/>
    <property type="match status" value="1"/>
</dbReference>
<dbReference type="Proteomes" id="UP000428333">
    <property type="component" value="Linkage Group LG04"/>
</dbReference>
<dbReference type="PANTHER" id="PTHR34109:SF1">
    <property type="entry name" value="VOC DOMAIN-CONTAINING PROTEIN"/>
    <property type="match status" value="1"/>
</dbReference>
<dbReference type="EMBL" id="QEFC01000997">
    <property type="protein sequence ID" value="KAE9460808.1"/>
    <property type="molecule type" value="Genomic_DNA"/>
</dbReference>
<organism evidence="2 3">
    <name type="scientific">Rhododendron williamsianum</name>
    <dbReference type="NCBI Taxonomy" id="262921"/>
    <lineage>
        <taxon>Eukaryota</taxon>
        <taxon>Viridiplantae</taxon>
        <taxon>Streptophyta</taxon>
        <taxon>Embryophyta</taxon>
        <taxon>Tracheophyta</taxon>
        <taxon>Spermatophyta</taxon>
        <taxon>Magnoliopsida</taxon>
        <taxon>eudicotyledons</taxon>
        <taxon>Gunneridae</taxon>
        <taxon>Pentapetalae</taxon>
        <taxon>asterids</taxon>
        <taxon>Ericales</taxon>
        <taxon>Ericaceae</taxon>
        <taxon>Ericoideae</taxon>
        <taxon>Rhodoreae</taxon>
        <taxon>Rhododendron</taxon>
    </lineage>
</organism>
<sequence>MALELQNGGGADDGGSKAVVFSAVKPQLFVEAGKANDAVQFYKAAFGAEEVSRSVHPKRKADQELPLILSAELHIGSYSFLVSDLANDTSTPVKTSGTGFVICLETDDVEAAVSKAVSAGAVSEGEVAEGDGACCGGRVGKVKDPYGFVWMICSPAEKCADVEARAMPVAI</sequence>
<dbReference type="Pfam" id="PF22656">
    <property type="entry name" value="At5g48480-like_N"/>
    <property type="match status" value="1"/>
</dbReference>
<dbReference type="Gene3D" id="3.10.180.10">
    <property type="entry name" value="2,3-Dihydroxybiphenyl 1,2-Dioxygenase, domain 1"/>
    <property type="match status" value="1"/>
</dbReference>
<evidence type="ECO:0000313" key="3">
    <source>
        <dbReference type="Proteomes" id="UP000428333"/>
    </source>
</evidence>
<evidence type="ECO:0000313" key="2">
    <source>
        <dbReference type="EMBL" id="KAE9460808.1"/>
    </source>
</evidence>
<dbReference type="Pfam" id="PF22650">
    <property type="entry name" value="At5g48480-like_C"/>
    <property type="match status" value="1"/>
</dbReference>
<dbReference type="OrthoDB" id="2013034at2759"/>
<evidence type="ECO:0000259" key="1">
    <source>
        <dbReference type="PROSITE" id="PS51819"/>
    </source>
</evidence>
<name>A0A6A4M2G4_9ERIC</name>
<dbReference type="InterPro" id="IPR029068">
    <property type="entry name" value="Glyas_Bleomycin-R_OHBP_Dase"/>
</dbReference>
<reference evidence="2 3" key="1">
    <citation type="journal article" date="2019" name="Genome Biol. Evol.">
        <title>The Rhododendron genome and chromosomal organization provide insight into shared whole-genome duplications across the heath family (Ericaceae).</title>
        <authorList>
            <person name="Soza V.L."/>
            <person name="Lindsley D."/>
            <person name="Waalkes A."/>
            <person name="Ramage E."/>
            <person name="Patwardhan R.P."/>
            <person name="Burton J.N."/>
            <person name="Adey A."/>
            <person name="Kumar A."/>
            <person name="Qiu R."/>
            <person name="Shendure J."/>
            <person name="Hall B."/>
        </authorList>
    </citation>
    <scope>NUCLEOTIDE SEQUENCE [LARGE SCALE GENOMIC DNA]</scope>
    <source>
        <strain evidence="2">RSF 1966-606</strain>
    </source>
</reference>
<feature type="domain" description="VOC" evidence="1">
    <location>
        <begin position="23"/>
        <end position="155"/>
    </location>
</feature>
<protein>
    <recommendedName>
        <fullName evidence="1">VOC domain-containing protein</fullName>
    </recommendedName>
</protein>
<dbReference type="AlphaFoldDB" id="A0A6A4M2G4"/>
<comment type="caution">
    <text evidence="2">The sequence shown here is derived from an EMBL/GenBank/DDBJ whole genome shotgun (WGS) entry which is preliminary data.</text>
</comment>
<dbReference type="PROSITE" id="PS51819">
    <property type="entry name" value="VOC"/>
    <property type="match status" value="1"/>
</dbReference>